<protein>
    <submittedName>
        <fullName evidence="1">Uncharacterized protein</fullName>
    </submittedName>
</protein>
<dbReference type="Proteomes" id="UP000530654">
    <property type="component" value="Unassembled WGS sequence"/>
</dbReference>
<dbReference type="AlphaFoldDB" id="A0A7Y2R8Q9"/>
<gene>
    <name evidence="1" type="ORF">HLI17_24165</name>
</gene>
<reference evidence="1 2" key="1">
    <citation type="submission" date="2020-04" db="EMBL/GenBank/DDBJ databases">
        <title>Rhizobium bacterial biofertilizers improve the content of phenolic compounds of Lactuca sativa L. under non-saline and saline-stress conditions.</title>
        <authorList>
            <person name="Ayuso-Calles M."/>
            <person name="Garcia-Estevez I."/>
            <person name="Jimenez-Gomez A."/>
            <person name="Flores-Felix J.D."/>
            <person name="Escribano-Bailon M."/>
            <person name="Rivas R."/>
        </authorList>
    </citation>
    <scope>NUCLEOTIDE SEQUENCE [LARGE SCALE GENOMIC DNA]</scope>
    <source>
        <strain evidence="1 2">GPTR02</strain>
    </source>
</reference>
<dbReference type="RefSeq" id="WP_170281984.1">
    <property type="nucleotide sequence ID" value="NZ_JABEQY010000024.1"/>
</dbReference>
<evidence type="ECO:0000313" key="2">
    <source>
        <dbReference type="Proteomes" id="UP000530654"/>
    </source>
</evidence>
<comment type="caution">
    <text evidence="1">The sequence shown here is derived from an EMBL/GenBank/DDBJ whole genome shotgun (WGS) entry which is preliminary data.</text>
</comment>
<proteinExistence type="predicted"/>
<sequence length="186" mass="20484">MKVQWQVSIAKVGDSFDRLISRGHKARMEILSNEPQRYPGARVTDETILFLFRAQPLIMTTFGPYHDFENEDFSGAYDHKRIVADAEKAFVSLLKPQYNLVKFANYPKGADGLHGSDYVRYGYVIGESITFNTAHGQMAGARDPLTGSYTGEADSIFVEGDKVSLFVSGVDYPSGGKGTLASEPAD</sequence>
<evidence type="ECO:0000313" key="1">
    <source>
        <dbReference type="EMBL" id="NNH66337.1"/>
    </source>
</evidence>
<name>A0A7Y2R8Q9_9HYPH</name>
<accession>A0A7Y2R8Q9</accession>
<dbReference type="EMBL" id="JABEQY010000024">
    <property type="protein sequence ID" value="NNH66337.1"/>
    <property type="molecule type" value="Genomic_DNA"/>
</dbReference>
<organism evidence="1 2">
    <name type="scientific">Rhizobium laguerreae</name>
    <dbReference type="NCBI Taxonomy" id="1076926"/>
    <lineage>
        <taxon>Bacteria</taxon>
        <taxon>Pseudomonadati</taxon>
        <taxon>Pseudomonadota</taxon>
        <taxon>Alphaproteobacteria</taxon>
        <taxon>Hyphomicrobiales</taxon>
        <taxon>Rhizobiaceae</taxon>
        <taxon>Rhizobium/Agrobacterium group</taxon>
        <taxon>Rhizobium</taxon>
    </lineage>
</organism>